<organism evidence="3 4">
    <name type="scientific">Mycena chlorophos</name>
    <name type="common">Agaric fungus</name>
    <name type="synonym">Agaricus chlorophos</name>
    <dbReference type="NCBI Taxonomy" id="658473"/>
    <lineage>
        <taxon>Eukaryota</taxon>
        <taxon>Fungi</taxon>
        <taxon>Dikarya</taxon>
        <taxon>Basidiomycota</taxon>
        <taxon>Agaricomycotina</taxon>
        <taxon>Agaricomycetes</taxon>
        <taxon>Agaricomycetidae</taxon>
        <taxon>Agaricales</taxon>
        <taxon>Marasmiineae</taxon>
        <taxon>Mycenaceae</taxon>
        <taxon>Mycena</taxon>
    </lineage>
</organism>
<feature type="coiled-coil region" evidence="1">
    <location>
        <begin position="180"/>
        <end position="207"/>
    </location>
</feature>
<keyword evidence="4" id="KW-1185">Reference proteome</keyword>
<gene>
    <name evidence="3" type="ORF">MCHLO_04319</name>
</gene>
<dbReference type="Proteomes" id="UP000815677">
    <property type="component" value="Unassembled WGS sequence"/>
</dbReference>
<evidence type="ECO:0000256" key="1">
    <source>
        <dbReference type="SAM" id="Coils"/>
    </source>
</evidence>
<name>A0ABQ0L6N4_MYCCL</name>
<keyword evidence="1" id="KW-0175">Coiled coil</keyword>
<feature type="region of interest" description="Disordered" evidence="2">
    <location>
        <begin position="148"/>
        <end position="168"/>
    </location>
</feature>
<evidence type="ECO:0000313" key="4">
    <source>
        <dbReference type="Proteomes" id="UP000815677"/>
    </source>
</evidence>
<sequence length="221" mass="25186">MLKTRGYLHIKDWNNVKQRSLTAINSAAETYINDDLDLGLTTSLPLSRPSSPEVASSVALDSTPWPLEETVGPSPPVCHICKEQISLPAWYCIDCDYGTWICPQCDQKVDQLAAWASQEHYRDQVKRASESSNHHMYHLLIKVTKAIKNDPHKQTTASTGGPTTTQSGDFTRQHMEQLMDAKLEEQYTKFKEQMDKLEQRMSNMMAEQMARLTEMLQPRIN</sequence>
<evidence type="ECO:0000313" key="3">
    <source>
        <dbReference type="EMBL" id="GAT46820.1"/>
    </source>
</evidence>
<dbReference type="EMBL" id="DF842867">
    <property type="protein sequence ID" value="GAT46820.1"/>
    <property type="molecule type" value="Genomic_DNA"/>
</dbReference>
<evidence type="ECO:0008006" key="5">
    <source>
        <dbReference type="Google" id="ProtNLM"/>
    </source>
</evidence>
<proteinExistence type="predicted"/>
<protein>
    <recommendedName>
        <fullName evidence="5">B box-type domain-containing protein</fullName>
    </recommendedName>
</protein>
<evidence type="ECO:0000256" key="2">
    <source>
        <dbReference type="SAM" id="MobiDB-lite"/>
    </source>
</evidence>
<feature type="compositionally biased region" description="Low complexity" evidence="2">
    <location>
        <begin position="154"/>
        <end position="168"/>
    </location>
</feature>
<accession>A0ABQ0L6N4</accession>
<reference evidence="3" key="1">
    <citation type="submission" date="2014-09" db="EMBL/GenBank/DDBJ databases">
        <title>Genome sequence of the luminous mushroom Mycena chlorophos for searching fungal bioluminescence genes.</title>
        <authorList>
            <person name="Tanaka Y."/>
            <person name="Kasuga D."/>
            <person name="Oba Y."/>
            <person name="Hase S."/>
            <person name="Sato K."/>
            <person name="Oba Y."/>
            <person name="Sakakibara Y."/>
        </authorList>
    </citation>
    <scope>NUCLEOTIDE SEQUENCE</scope>
</reference>